<evidence type="ECO:0000256" key="1">
    <source>
        <dbReference type="ARBA" id="ARBA00007992"/>
    </source>
</evidence>
<dbReference type="SUPFAM" id="SSF51905">
    <property type="entry name" value="FAD/NAD(P)-binding domain"/>
    <property type="match status" value="1"/>
</dbReference>
<sequence length="427" mass="47779">MSNHTENVAIIGGGIAGMALALCLHSLSVPCTVYEMRKTEAGSRTAGGGMMVGGNALAILDKWGVYEKMVPKGYQFNCVYLKGPDEKTTECYPFGGKDLFGYDGLRIYRQEYLDSLYEVCQAKGVTIEFGAKFTRVVEETESGVTFELADGTTRTASMLVGADGIHSKVREYACPGVKTKFMGIMAVTSEVVTEKLRIPAEKDYRFPLQIVTDFGMVAMAPQTPDGSQMLIGTQFPTEDRSREDWERLFADKEGLKKILQKDLDKWPDTIKSGIENIKVEAMHVWPFQMLPPLPSWTSLPHRRVAVLGDAAHAVPPTSGQGASMGIEDVYVLGLLIFEQKKHPEIGWQDTLAFWQQMRQERMGEIMELTRLLNNKRLPSVQQADLKKEDIWQDESATNPRQMAWLYAPKFEERVGTWVKAQVEKPSS</sequence>
<feature type="domain" description="FAD-binding" evidence="7">
    <location>
        <begin position="7"/>
        <end position="335"/>
    </location>
</feature>
<keyword evidence="5" id="KW-0503">Monooxygenase</keyword>
<comment type="caution">
    <text evidence="8">The sequence shown here is derived from an EMBL/GenBank/DDBJ whole genome shotgun (WGS) entry which is preliminary data.</text>
</comment>
<keyword evidence="4" id="KW-0560">Oxidoreductase</keyword>
<accession>A0A507B4S6</accession>
<evidence type="ECO:0000313" key="8">
    <source>
        <dbReference type="EMBL" id="TPX11868.1"/>
    </source>
</evidence>
<evidence type="ECO:0000313" key="9">
    <source>
        <dbReference type="Proteomes" id="UP000319257"/>
    </source>
</evidence>
<dbReference type="GO" id="GO:0004497">
    <property type="term" value="F:monooxygenase activity"/>
    <property type="evidence" value="ECO:0007669"/>
    <property type="project" value="UniProtKB-KW"/>
</dbReference>
<dbReference type="RefSeq" id="XP_030993579.1">
    <property type="nucleotide sequence ID" value="XM_031142102.1"/>
</dbReference>
<evidence type="ECO:0000259" key="7">
    <source>
        <dbReference type="Pfam" id="PF01494"/>
    </source>
</evidence>
<dbReference type="AlphaFoldDB" id="A0A507B4S6"/>
<keyword evidence="3" id="KW-0274">FAD</keyword>
<keyword evidence="6" id="KW-0812">Transmembrane</keyword>
<name>A0A507B4S6_9PEZI</name>
<evidence type="ECO:0000256" key="2">
    <source>
        <dbReference type="ARBA" id="ARBA00022630"/>
    </source>
</evidence>
<dbReference type="PRINTS" id="PR00420">
    <property type="entry name" value="RNGMNOXGNASE"/>
</dbReference>
<dbReference type="PANTHER" id="PTHR13789">
    <property type="entry name" value="MONOOXYGENASE"/>
    <property type="match status" value="1"/>
</dbReference>
<keyword evidence="9" id="KW-1185">Reference proteome</keyword>
<dbReference type="OrthoDB" id="16820at2759"/>
<dbReference type="Proteomes" id="UP000319257">
    <property type="component" value="Unassembled WGS sequence"/>
</dbReference>
<keyword evidence="2" id="KW-0285">Flavoprotein</keyword>
<dbReference type="InterPro" id="IPR002938">
    <property type="entry name" value="FAD-bd"/>
</dbReference>
<dbReference type="STRING" id="1093900.A0A507B4S6"/>
<keyword evidence="6" id="KW-1133">Transmembrane helix</keyword>
<dbReference type="InterPro" id="IPR036188">
    <property type="entry name" value="FAD/NAD-bd_sf"/>
</dbReference>
<evidence type="ECO:0000256" key="4">
    <source>
        <dbReference type="ARBA" id="ARBA00023002"/>
    </source>
</evidence>
<dbReference type="PANTHER" id="PTHR13789:SF316">
    <property type="entry name" value="FAD-BINDING DOMAIN-CONTAINING PROTEIN"/>
    <property type="match status" value="1"/>
</dbReference>
<protein>
    <recommendedName>
        <fullName evidence="7">FAD-binding domain-containing protein</fullName>
    </recommendedName>
</protein>
<gene>
    <name evidence="8" type="ORF">E0L32_007366</name>
</gene>
<organism evidence="8 9">
    <name type="scientific">Thyridium curvatum</name>
    <dbReference type="NCBI Taxonomy" id="1093900"/>
    <lineage>
        <taxon>Eukaryota</taxon>
        <taxon>Fungi</taxon>
        <taxon>Dikarya</taxon>
        <taxon>Ascomycota</taxon>
        <taxon>Pezizomycotina</taxon>
        <taxon>Sordariomycetes</taxon>
        <taxon>Sordariomycetidae</taxon>
        <taxon>Thyridiales</taxon>
        <taxon>Thyridiaceae</taxon>
        <taxon>Thyridium</taxon>
    </lineage>
</organism>
<dbReference type="InParanoid" id="A0A507B4S6"/>
<dbReference type="GO" id="GO:0071949">
    <property type="term" value="F:FAD binding"/>
    <property type="evidence" value="ECO:0007669"/>
    <property type="project" value="InterPro"/>
</dbReference>
<dbReference type="GeneID" id="41974813"/>
<dbReference type="InterPro" id="IPR050493">
    <property type="entry name" value="FAD-dep_Monooxygenase_BioMet"/>
</dbReference>
<dbReference type="Pfam" id="PF01494">
    <property type="entry name" value="FAD_binding_3"/>
    <property type="match status" value="1"/>
</dbReference>
<comment type="similarity">
    <text evidence="1">Belongs to the paxM FAD-dependent monooxygenase family.</text>
</comment>
<feature type="transmembrane region" description="Helical" evidence="6">
    <location>
        <begin position="7"/>
        <end position="27"/>
    </location>
</feature>
<evidence type="ECO:0000256" key="6">
    <source>
        <dbReference type="SAM" id="Phobius"/>
    </source>
</evidence>
<proteinExistence type="inferred from homology"/>
<dbReference type="EMBL" id="SKBQ01000045">
    <property type="protein sequence ID" value="TPX11868.1"/>
    <property type="molecule type" value="Genomic_DNA"/>
</dbReference>
<evidence type="ECO:0000256" key="5">
    <source>
        <dbReference type="ARBA" id="ARBA00023033"/>
    </source>
</evidence>
<keyword evidence="6" id="KW-0472">Membrane</keyword>
<dbReference type="Gene3D" id="3.50.50.60">
    <property type="entry name" value="FAD/NAD(P)-binding domain"/>
    <property type="match status" value="1"/>
</dbReference>
<reference evidence="8 9" key="1">
    <citation type="submission" date="2019-06" db="EMBL/GenBank/DDBJ databases">
        <title>Draft genome sequence of the filamentous fungus Phialemoniopsis curvata isolated from diesel fuel.</title>
        <authorList>
            <person name="Varaljay V.A."/>
            <person name="Lyon W.J."/>
            <person name="Crouch A.L."/>
            <person name="Drake C.E."/>
            <person name="Hollomon J.M."/>
            <person name="Nadeau L.J."/>
            <person name="Nunn H.S."/>
            <person name="Stevenson B.S."/>
            <person name="Bojanowski C.L."/>
            <person name="Crookes-Goodson W.J."/>
        </authorList>
    </citation>
    <scope>NUCLEOTIDE SEQUENCE [LARGE SCALE GENOMIC DNA]</scope>
    <source>
        <strain evidence="8 9">D216</strain>
    </source>
</reference>
<evidence type="ECO:0000256" key="3">
    <source>
        <dbReference type="ARBA" id="ARBA00022827"/>
    </source>
</evidence>